<evidence type="ECO:0000256" key="1">
    <source>
        <dbReference type="PIRSR" id="PIRSR613078-2"/>
    </source>
</evidence>
<evidence type="ECO:0000313" key="2">
    <source>
        <dbReference type="EMBL" id="TDE39027.1"/>
    </source>
</evidence>
<dbReference type="InterPro" id="IPR029033">
    <property type="entry name" value="His_PPase_superfam"/>
</dbReference>
<dbReference type="InterPro" id="IPR013078">
    <property type="entry name" value="His_Pase_superF_clade-1"/>
</dbReference>
<proteinExistence type="predicted"/>
<dbReference type="RefSeq" id="WP_132828352.1">
    <property type="nucleotide sequence ID" value="NZ_SMFP01000004.1"/>
</dbReference>
<dbReference type="SUPFAM" id="SSF53254">
    <property type="entry name" value="Phosphoglycerate mutase-like"/>
    <property type="match status" value="1"/>
</dbReference>
<comment type="caution">
    <text evidence="2">The sequence shown here is derived from an EMBL/GenBank/DDBJ whole genome shotgun (WGS) entry which is preliminary data.</text>
</comment>
<dbReference type="CDD" id="cd07067">
    <property type="entry name" value="HP_PGM_like"/>
    <property type="match status" value="1"/>
</dbReference>
<dbReference type="PANTHER" id="PTHR47623">
    <property type="entry name" value="OS09G0287300 PROTEIN"/>
    <property type="match status" value="1"/>
</dbReference>
<dbReference type="PANTHER" id="PTHR47623:SF1">
    <property type="entry name" value="OS09G0287300 PROTEIN"/>
    <property type="match status" value="1"/>
</dbReference>
<feature type="binding site" evidence="1">
    <location>
        <position position="59"/>
    </location>
    <ligand>
        <name>substrate</name>
    </ligand>
</feature>
<accession>A0A4R5EWA2</accession>
<evidence type="ECO:0000313" key="3">
    <source>
        <dbReference type="Proteomes" id="UP000294662"/>
    </source>
</evidence>
<dbReference type="Gene3D" id="3.40.50.1240">
    <property type="entry name" value="Phosphoglycerate mutase-like"/>
    <property type="match status" value="1"/>
</dbReference>
<reference evidence="2 3" key="1">
    <citation type="submission" date="2019-03" db="EMBL/GenBank/DDBJ databases">
        <authorList>
            <person name="Zhang S."/>
        </authorList>
    </citation>
    <scope>NUCLEOTIDE SEQUENCE [LARGE SCALE GENOMIC DNA]</scope>
    <source>
        <strain evidence="2 3">S4J41</strain>
    </source>
</reference>
<dbReference type="SMART" id="SM00855">
    <property type="entry name" value="PGAM"/>
    <property type="match status" value="1"/>
</dbReference>
<keyword evidence="3" id="KW-1185">Reference proteome</keyword>
<dbReference type="AlphaFoldDB" id="A0A4R5EWA2"/>
<protein>
    <submittedName>
        <fullName evidence="2">Histidine phosphatase family protein</fullName>
    </submittedName>
</protein>
<gene>
    <name evidence="2" type="ORF">E1B25_08425</name>
</gene>
<dbReference type="EMBL" id="SMFP01000004">
    <property type="protein sequence ID" value="TDE39027.1"/>
    <property type="molecule type" value="Genomic_DNA"/>
</dbReference>
<dbReference type="Proteomes" id="UP000294662">
    <property type="component" value="Unassembled WGS sequence"/>
</dbReference>
<organism evidence="2 3">
    <name type="scientific">Antarcticimicrobium sediminis</name>
    <dbReference type="NCBI Taxonomy" id="2546227"/>
    <lineage>
        <taxon>Bacteria</taxon>
        <taxon>Pseudomonadati</taxon>
        <taxon>Pseudomonadota</taxon>
        <taxon>Alphaproteobacteria</taxon>
        <taxon>Rhodobacterales</taxon>
        <taxon>Paracoccaceae</taxon>
        <taxon>Antarcticimicrobium</taxon>
    </lineage>
</organism>
<dbReference type="OrthoDB" id="9810154at2"/>
<dbReference type="Pfam" id="PF00300">
    <property type="entry name" value="His_Phos_1"/>
    <property type="match status" value="1"/>
</dbReference>
<sequence length="169" mass="18865">MTRTLILTRHTKSSWDTVGMLDQDRPLNARGRRSARALGEWLRDKGLTPDQVLCSSARRTRETYERMGFDTAAEVTDDLYLVDANRILRVLSEASGETVLLLGHNPGIALFAAEILAAAPDHPKFDIYPTGATLVAHFDIDSWDKIAWRGGELVAFTVPRDLLDEQTDN</sequence>
<name>A0A4R5EWA2_9RHOB</name>